<dbReference type="EMBL" id="CP014145">
    <property type="protein sequence ID" value="AMB57709.1"/>
    <property type="molecule type" value="Genomic_DNA"/>
</dbReference>
<organism evidence="4 5">
    <name type="scientific">Microterricola viridarii</name>
    <dbReference type="NCBI Taxonomy" id="412690"/>
    <lineage>
        <taxon>Bacteria</taxon>
        <taxon>Bacillati</taxon>
        <taxon>Actinomycetota</taxon>
        <taxon>Actinomycetes</taxon>
        <taxon>Micrococcales</taxon>
        <taxon>Microbacteriaceae</taxon>
        <taxon>Microterricola</taxon>
    </lineage>
</organism>
<dbReference type="RefSeq" id="WP_067225696.1">
    <property type="nucleotide sequence ID" value="NZ_CP014145.1"/>
</dbReference>
<reference evidence="5" key="2">
    <citation type="submission" date="2016-01" db="EMBL/GenBank/DDBJ databases">
        <title>First complete genome sequence of a species in the genus Microterricola, an extremophilic cold active enzyme producing strain ERGS5:02 isolated from Sikkim Himalaya.</title>
        <authorList>
            <person name="Kumar R."/>
            <person name="Singh D."/>
            <person name="Swarnkar M.K."/>
        </authorList>
    </citation>
    <scope>NUCLEOTIDE SEQUENCE [LARGE SCALE GENOMIC DNA]</scope>
    <source>
        <strain evidence="5">ERGS5:02</strain>
    </source>
</reference>
<feature type="region of interest" description="Disordered" evidence="1">
    <location>
        <begin position="1"/>
        <end position="70"/>
    </location>
</feature>
<proteinExistence type="predicted"/>
<dbReference type="InterPro" id="IPR025241">
    <property type="entry name" value="DUF4190"/>
</dbReference>
<keyword evidence="2" id="KW-0472">Membrane</keyword>
<reference evidence="4 5" key="1">
    <citation type="journal article" date="2016" name="J. Biotechnol.">
        <title>First complete genome sequence of a species in the genus Microterricola, an extremophilic cold active enzyme producing bacterial strain ERGS5:02 isolated from Sikkim Himalaya.</title>
        <authorList>
            <person name="Himanshu"/>
            <person name="Swarnkar M.K."/>
            <person name="Singh D."/>
            <person name="Kumar R."/>
        </authorList>
    </citation>
    <scope>NUCLEOTIDE SEQUENCE [LARGE SCALE GENOMIC DNA]</scope>
    <source>
        <strain evidence="4 5">ERGS5:02</strain>
    </source>
</reference>
<dbReference type="AlphaFoldDB" id="A0A120I0T8"/>
<keyword evidence="2" id="KW-0812">Transmembrane</keyword>
<dbReference type="Pfam" id="PF13828">
    <property type="entry name" value="DUF4190"/>
    <property type="match status" value="1"/>
</dbReference>
<feature type="compositionally biased region" description="Pro residues" evidence="1">
    <location>
        <begin position="45"/>
        <end position="70"/>
    </location>
</feature>
<feature type="compositionally biased region" description="Pro residues" evidence="1">
    <location>
        <begin position="24"/>
        <end position="36"/>
    </location>
</feature>
<keyword evidence="2" id="KW-1133">Transmembrane helix</keyword>
<protein>
    <recommendedName>
        <fullName evidence="3">DUF4190 domain-containing protein</fullName>
    </recommendedName>
</protein>
<feature type="compositionally biased region" description="Polar residues" evidence="1">
    <location>
        <begin position="13"/>
        <end position="23"/>
    </location>
</feature>
<evidence type="ECO:0000256" key="1">
    <source>
        <dbReference type="SAM" id="MobiDB-lite"/>
    </source>
</evidence>
<evidence type="ECO:0000259" key="3">
    <source>
        <dbReference type="Pfam" id="PF13828"/>
    </source>
</evidence>
<feature type="transmembrane region" description="Helical" evidence="2">
    <location>
        <begin position="150"/>
        <end position="182"/>
    </location>
</feature>
<gene>
    <name evidence="4" type="ORF">AWU67_01225</name>
</gene>
<evidence type="ECO:0000313" key="5">
    <source>
        <dbReference type="Proteomes" id="UP000058305"/>
    </source>
</evidence>
<evidence type="ECO:0000313" key="4">
    <source>
        <dbReference type="EMBL" id="AMB57709.1"/>
    </source>
</evidence>
<accession>A0A120I0T8</accession>
<evidence type="ECO:0000256" key="2">
    <source>
        <dbReference type="SAM" id="Phobius"/>
    </source>
</evidence>
<dbReference type="Proteomes" id="UP000058305">
    <property type="component" value="Chromosome"/>
</dbReference>
<feature type="domain" description="DUF4190" evidence="3">
    <location>
        <begin position="110"/>
        <end position="169"/>
    </location>
</feature>
<dbReference type="KEGG" id="mvd:AWU67_01225"/>
<keyword evidence="5" id="KW-1185">Reference proteome</keyword>
<feature type="transmembrane region" description="Helical" evidence="2">
    <location>
        <begin position="109"/>
        <end position="138"/>
    </location>
</feature>
<sequence>MTVRLHKARTADQKGSTMTDQNQPPVPPNEPTPPVNPDFTAPEAPAAPPVPPAPNYGAPQAPPAPPYGAPAVPPAPQYAAPAAPQYGAPQYGAPANYGQPGGAPKTNTFAIVSLVASVVGFFTGITFLVGIIFGHIALSQIKKSGENGRGMAIAGLVIGYIGLVLGIILTIALIAIFTTVAVNSPGYSY</sequence>
<name>A0A120I0T8_9MICO</name>